<dbReference type="InterPro" id="IPR004045">
    <property type="entry name" value="Glutathione_S-Trfase_N"/>
</dbReference>
<dbReference type="InterPro" id="IPR010987">
    <property type="entry name" value="Glutathione-S-Trfase_C-like"/>
</dbReference>
<comment type="caution">
    <text evidence="3">The sequence shown here is derived from an EMBL/GenBank/DDBJ whole genome shotgun (WGS) entry which is preliminary data.</text>
</comment>
<dbReference type="EMBL" id="JBHRTQ010000009">
    <property type="protein sequence ID" value="MFC3174762.1"/>
    <property type="molecule type" value="Genomic_DNA"/>
</dbReference>
<dbReference type="PROSITE" id="PS50404">
    <property type="entry name" value="GST_NTER"/>
    <property type="match status" value="1"/>
</dbReference>
<dbReference type="InterPro" id="IPR004046">
    <property type="entry name" value="GST_C"/>
</dbReference>
<sequence length="217" mass="23918">MLALYGHPFSSYTWKAQIAFHAGGVDHEFREVGPEHAENGEFLVTHGGPWGKFPVLVDGETILFESTVIIEHLALHHAPGAGLIPADPAAALATRMLDRVFDNYVMAPMQAVVDEHLRSPADPDAARCAEARGRLERSYAWLEAWLAGWDRSGPTTLVECAAAPALFYAHWVEPIGPDFPLLRAWRKQLNHRPEVARCIAAARPFRGNFPPGAPEED</sequence>
<gene>
    <name evidence="3" type="ORF">ACFOD9_10905</name>
</gene>
<dbReference type="InterPro" id="IPR036282">
    <property type="entry name" value="Glutathione-S-Trfase_C_sf"/>
</dbReference>
<name>A0ABV7IX27_9SPHN</name>
<proteinExistence type="predicted"/>
<dbReference type="CDD" id="cd00299">
    <property type="entry name" value="GST_C_family"/>
    <property type="match status" value="1"/>
</dbReference>
<dbReference type="Proteomes" id="UP001595604">
    <property type="component" value="Unassembled WGS sequence"/>
</dbReference>
<dbReference type="SFLD" id="SFLDS00019">
    <property type="entry name" value="Glutathione_Transferase_(cytos"/>
    <property type="match status" value="1"/>
</dbReference>
<dbReference type="InterPro" id="IPR036249">
    <property type="entry name" value="Thioredoxin-like_sf"/>
</dbReference>
<evidence type="ECO:0000259" key="1">
    <source>
        <dbReference type="PROSITE" id="PS50404"/>
    </source>
</evidence>
<dbReference type="Gene3D" id="1.20.1050.10">
    <property type="match status" value="1"/>
</dbReference>
<dbReference type="Gene3D" id="3.40.30.10">
    <property type="entry name" value="Glutaredoxin"/>
    <property type="match status" value="1"/>
</dbReference>
<dbReference type="RefSeq" id="WP_379510145.1">
    <property type="nucleotide sequence ID" value="NZ_JBHRTQ010000009.1"/>
</dbReference>
<dbReference type="SUPFAM" id="SSF52833">
    <property type="entry name" value="Thioredoxin-like"/>
    <property type="match status" value="1"/>
</dbReference>
<dbReference type="Pfam" id="PF13417">
    <property type="entry name" value="GST_N_3"/>
    <property type="match status" value="1"/>
</dbReference>
<keyword evidence="4" id="KW-1185">Reference proteome</keyword>
<reference evidence="4" key="1">
    <citation type="journal article" date="2019" name="Int. J. Syst. Evol. Microbiol.">
        <title>The Global Catalogue of Microorganisms (GCM) 10K type strain sequencing project: providing services to taxonomists for standard genome sequencing and annotation.</title>
        <authorList>
            <consortium name="The Broad Institute Genomics Platform"/>
            <consortium name="The Broad Institute Genome Sequencing Center for Infectious Disease"/>
            <person name="Wu L."/>
            <person name="Ma J."/>
        </authorList>
    </citation>
    <scope>NUCLEOTIDE SEQUENCE [LARGE SCALE GENOMIC DNA]</scope>
    <source>
        <strain evidence="4">KCTC 42984</strain>
    </source>
</reference>
<dbReference type="SUPFAM" id="SSF47616">
    <property type="entry name" value="GST C-terminal domain-like"/>
    <property type="match status" value="1"/>
</dbReference>
<feature type="domain" description="GST C-terminal" evidence="2">
    <location>
        <begin position="87"/>
        <end position="214"/>
    </location>
</feature>
<accession>A0ABV7IX27</accession>
<dbReference type="PROSITE" id="PS50405">
    <property type="entry name" value="GST_CTER"/>
    <property type="match status" value="1"/>
</dbReference>
<dbReference type="PANTHER" id="PTHR44051">
    <property type="entry name" value="GLUTATHIONE S-TRANSFERASE-RELATED"/>
    <property type="match status" value="1"/>
</dbReference>
<dbReference type="Pfam" id="PF00043">
    <property type="entry name" value="GST_C"/>
    <property type="match status" value="1"/>
</dbReference>
<dbReference type="CDD" id="cd00570">
    <property type="entry name" value="GST_N_family"/>
    <property type="match status" value="1"/>
</dbReference>
<protein>
    <submittedName>
        <fullName evidence="3">Glutathione S-transferase family protein</fullName>
    </submittedName>
</protein>
<organism evidence="3 4">
    <name type="scientific">Novosphingobium bradum</name>
    <dbReference type="NCBI Taxonomy" id="1737444"/>
    <lineage>
        <taxon>Bacteria</taxon>
        <taxon>Pseudomonadati</taxon>
        <taxon>Pseudomonadota</taxon>
        <taxon>Alphaproteobacteria</taxon>
        <taxon>Sphingomonadales</taxon>
        <taxon>Sphingomonadaceae</taxon>
        <taxon>Novosphingobium</taxon>
    </lineage>
</organism>
<evidence type="ECO:0000313" key="4">
    <source>
        <dbReference type="Proteomes" id="UP001595604"/>
    </source>
</evidence>
<evidence type="ECO:0000259" key="2">
    <source>
        <dbReference type="PROSITE" id="PS50405"/>
    </source>
</evidence>
<dbReference type="PANTHER" id="PTHR44051:SF8">
    <property type="entry name" value="GLUTATHIONE S-TRANSFERASE GSTA"/>
    <property type="match status" value="1"/>
</dbReference>
<evidence type="ECO:0000313" key="3">
    <source>
        <dbReference type="EMBL" id="MFC3174762.1"/>
    </source>
</evidence>
<feature type="domain" description="GST N-terminal" evidence="1">
    <location>
        <begin position="1"/>
        <end position="81"/>
    </location>
</feature>
<dbReference type="InterPro" id="IPR040079">
    <property type="entry name" value="Glutathione_S-Trfase"/>
</dbReference>